<proteinExistence type="predicted"/>
<keyword evidence="3" id="KW-1185">Reference proteome</keyword>
<feature type="region of interest" description="Disordered" evidence="1">
    <location>
        <begin position="1"/>
        <end position="23"/>
    </location>
</feature>
<comment type="caution">
    <text evidence="2">The sequence shown here is derived from an EMBL/GenBank/DDBJ whole genome shotgun (WGS) entry which is preliminary data.</text>
</comment>
<dbReference type="Proteomes" id="UP001141806">
    <property type="component" value="Unassembled WGS sequence"/>
</dbReference>
<dbReference type="EMBL" id="JAMYWD010000011">
    <property type="protein sequence ID" value="KAJ4954241.1"/>
    <property type="molecule type" value="Genomic_DNA"/>
</dbReference>
<reference evidence="2" key="1">
    <citation type="journal article" date="2023" name="Plant J.">
        <title>The genome of the king protea, Protea cynaroides.</title>
        <authorList>
            <person name="Chang J."/>
            <person name="Duong T.A."/>
            <person name="Schoeman C."/>
            <person name="Ma X."/>
            <person name="Roodt D."/>
            <person name="Barker N."/>
            <person name="Li Z."/>
            <person name="Van de Peer Y."/>
            <person name="Mizrachi E."/>
        </authorList>
    </citation>
    <scope>NUCLEOTIDE SEQUENCE</scope>
    <source>
        <tissue evidence="2">Young leaves</tissue>
    </source>
</reference>
<evidence type="ECO:0000313" key="3">
    <source>
        <dbReference type="Proteomes" id="UP001141806"/>
    </source>
</evidence>
<dbReference type="AlphaFoldDB" id="A0A9Q0JWD6"/>
<feature type="compositionally biased region" description="Basic and acidic residues" evidence="1">
    <location>
        <begin position="1"/>
        <end position="11"/>
    </location>
</feature>
<sequence>MNLVKTMREGNEPADENDRDSAPRQFEEIQSRLLLGFFSKLLDPDSAPKSKPTLQPLSVICNNTMRGKAETEMQKRKSTVRGRSEARWRCDLICGGIRGNSEFRLV</sequence>
<organism evidence="2 3">
    <name type="scientific">Protea cynaroides</name>
    <dbReference type="NCBI Taxonomy" id="273540"/>
    <lineage>
        <taxon>Eukaryota</taxon>
        <taxon>Viridiplantae</taxon>
        <taxon>Streptophyta</taxon>
        <taxon>Embryophyta</taxon>
        <taxon>Tracheophyta</taxon>
        <taxon>Spermatophyta</taxon>
        <taxon>Magnoliopsida</taxon>
        <taxon>Proteales</taxon>
        <taxon>Proteaceae</taxon>
        <taxon>Protea</taxon>
    </lineage>
</organism>
<protein>
    <submittedName>
        <fullName evidence="2">Uncharacterized protein</fullName>
    </submittedName>
</protein>
<evidence type="ECO:0000256" key="1">
    <source>
        <dbReference type="SAM" id="MobiDB-lite"/>
    </source>
</evidence>
<name>A0A9Q0JWD6_9MAGN</name>
<evidence type="ECO:0000313" key="2">
    <source>
        <dbReference type="EMBL" id="KAJ4954241.1"/>
    </source>
</evidence>
<gene>
    <name evidence="2" type="ORF">NE237_011024</name>
</gene>
<accession>A0A9Q0JWD6</accession>